<dbReference type="InterPro" id="IPR006143">
    <property type="entry name" value="RND_pump_MFP"/>
</dbReference>
<dbReference type="RefSeq" id="WP_132920877.1">
    <property type="nucleotide sequence ID" value="NZ_SMCO01000001.1"/>
</dbReference>
<comment type="similarity">
    <text evidence="2">Belongs to the membrane fusion protein (MFP) (TC 8.A.1) family.</text>
</comment>
<feature type="domain" description="Multidrug resistance protein MdtA-like alpha-helical hairpin" evidence="4">
    <location>
        <begin position="116"/>
        <end position="184"/>
    </location>
</feature>
<evidence type="ECO:0000259" key="7">
    <source>
        <dbReference type="Pfam" id="PF25967"/>
    </source>
</evidence>
<reference evidence="8 9" key="1">
    <citation type="submission" date="2019-03" db="EMBL/GenBank/DDBJ databases">
        <title>Genomic Encyclopedia of Type Strains, Phase IV (KMG-IV): sequencing the most valuable type-strain genomes for metagenomic binning, comparative biology and taxonomic classification.</title>
        <authorList>
            <person name="Goeker M."/>
        </authorList>
    </citation>
    <scope>NUCLEOTIDE SEQUENCE [LARGE SCALE GENOMIC DNA]</scope>
    <source>
        <strain evidence="8 9">DSM 100309</strain>
    </source>
</reference>
<evidence type="ECO:0000259" key="6">
    <source>
        <dbReference type="Pfam" id="PF25944"/>
    </source>
</evidence>
<dbReference type="InterPro" id="IPR058624">
    <property type="entry name" value="MdtA-like_HH"/>
</dbReference>
<dbReference type="EMBL" id="SMCO01000001">
    <property type="protein sequence ID" value="TCV90572.1"/>
    <property type="molecule type" value="Genomic_DNA"/>
</dbReference>
<dbReference type="Proteomes" id="UP000295367">
    <property type="component" value="Unassembled WGS sequence"/>
</dbReference>
<evidence type="ECO:0000256" key="3">
    <source>
        <dbReference type="SAM" id="MobiDB-lite"/>
    </source>
</evidence>
<keyword evidence="9" id="KW-1185">Reference proteome</keyword>
<dbReference type="Pfam" id="PF25967">
    <property type="entry name" value="RND-MFP_C"/>
    <property type="match status" value="1"/>
</dbReference>
<dbReference type="InterPro" id="IPR058625">
    <property type="entry name" value="MdtA-like_BSH"/>
</dbReference>
<evidence type="ECO:0000256" key="2">
    <source>
        <dbReference type="ARBA" id="ARBA00009477"/>
    </source>
</evidence>
<dbReference type="PANTHER" id="PTHR30158">
    <property type="entry name" value="ACRA/E-RELATED COMPONENT OF DRUG EFFLUX TRANSPORTER"/>
    <property type="match status" value="1"/>
</dbReference>
<dbReference type="GO" id="GO:0005886">
    <property type="term" value="C:plasma membrane"/>
    <property type="evidence" value="ECO:0007669"/>
    <property type="project" value="TreeGrafter"/>
</dbReference>
<protein>
    <submittedName>
        <fullName evidence="8">Membrane fusion protein (Multidrug efflux system)</fullName>
    </submittedName>
</protein>
<dbReference type="Gene3D" id="2.40.50.100">
    <property type="match status" value="1"/>
</dbReference>
<dbReference type="Gene3D" id="2.40.420.20">
    <property type="match status" value="1"/>
</dbReference>
<dbReference type="GO" id="GO:0046677">
    <property type="term" value="P:response to antibiotic"/>
    <property type="evidence" value="ECO:0007669"/>
    <property type="project" value="TreeGrafter"/>
</dbReference>
<feature type="region of interest" description="Disordered" evidence="3">
    <location>
        <begin position="383"/>
        <end position="405"/>
    </location>
</feature>
<dbReference type="InterPro" id="IPR058627">
    <property type="entry name" value="MdtA-like_C"/>
</dbReference>
<name>A0A4R3YF86_9PROT</name>
<sequence>MIHPLSVHSRFSIRPLILTGLAALLVAGCGKGDGKGAGGPGGMFGGPASVAITTVQPETLPLMQEYTAQIQGSREVEVRARVTGILLKRNYSEGAAVKAGQSLFTIDPAPFAAAQARADADVAAADARYAQAKREAMRIKPLIESRAVSQKEFDDAVSAEAIAAADLQAAKARSKEAQLNLGWTRVESPISGVTSRALKSEGSLVSGPDVLLTTVTQVNPAHVLFGISDNERLKLHNEVEAGRLRWPQGGRFKVTVTLADGSEYAKTGMTDFNDIRISQDTGTSEARAEIPNPDGLLHSGEFVRVRLEGAMRERAFKVPQRAVLEGPQGKFVFVVDKDSKAEMRNVDAGEWNGQDVIVTKGLKAGDQVIVDGLLKLGPGAPVKIDTAPKTSAPASEAQPAVKKGG</sequence>
<organism evidence="8 9">
    <name type="scientific">Sulfurirhabdus autotrophica</name>
    <dbReference type="NCBI Taxonomy" id="1706046"/>
    <lineage>
        <taxon>Bacteria</taxon>
        <taxon>Pseudomonadati</taxon>
        <taxon>Pseudomonadota</taxon>
        <taxon>Betaproteobacteria</taxon>
        <taxon>Nitrosomonadales</taxon>
        <taxon>Sulfuricellaceae</taxon>
        <taxon>Sulfurirhabdus</taxon>
    </lineage>
</organism>
<dbReference type="Pfam" id="PF25917">
    <property type="entry name" value="BSH_RND"/>
    <property type="match status" value="1"/>
</dbReference>
<evidence type="ECO:0000259" key="4">
    <source>
        <dbReference type="Pfam" id="PF25876"/>
    </source>
</evidence>
<evidence type="ECO:0000313" key="8">
    <source>
        <dbReference type="EMBL" id="TCV90572.1"/>
    </source>
</evidence>
<evidence type="ECO:0000313" key="9">
    <source>
        <dbReference type="Proteomes" id="UP000295367"/>
    </source>
</evidence>
<evidence type="ECO:0000256" key="1">
    <source>
        <dbReference type="ARBA" id="ARBA00004196"/>
    </source>
</evidence>
<comment type="caution">
    <text evidence="8">The sequence shown here is derived from an EMBL/GenBank/DDBJ whole genome shotgun (WGS) entry which is preliminary data.</text>
</comment>
<dbReference type="GO" id="GO:0030313">
    <property type="term" value="C:cell envelope"/>
    <property type="evidence" value="ECO:0007669"/>
    <property type="project" value="UniProtKB-SubCell"/>
</dbReference>
<feature type="domain" description="Multidrug resistance protein MdtA-like C-terminal permuted SH3" evidence="7">
    <location>
        <begin position="318"/>
        <end position="373"/>
    </location>
</feature>
<comment type="subcellular location">
    <subcellularLocation>
        <location evidence="1">Cell envelope</location>
    </subcellularLocation>
</comment>
<dbReference type="Pfam" id="PF25876">
    <property type="entry name" value="HH_MFP_RND"/>
    <property type="match status" value="1"/>
</dbReference>
<dbReference type="GO" id="GO:0022857">
    <property type="term" value="F:transmembrane transporter activity"/>
    <property type="evidence" value="ECO:0007669"/>
    <property type="project" value="InterPro"/>
</dbReference>
<dbReference type="FunFam" id="2.40.420.20:FF:000001">
    <property type="entry name" value="Efflux RND transporter periplasmic adaptor subunit"/>
    <property type="match status" value="1"/>
</dbReference>
<dbReference type="Pfam" id="PF25944">
    <property type="entry name" value="Beta-barrel_RND"/>
    <property type="match status" value="1"/>
</dbReference>
<dbReference type="Gene3D" id="2.40.30.170">
    <property type="match status" value="1"/>
</dbReference>
<feature type="domain" description="Multidrug resistance protein MdtA-like beta-barrel" evidence="6">
    <location>
        <begin position="220"/>
        <end position="308"/>
    </location>
</feature>
<accession>A0A4R3YF86</accession>
<evidence type="ECO:0000259" key="5">
    <source>
        <dbReference type="Pfam" id="PF25917"/>
    </source>
</evidence>
<gene>
    <name evidence="8" type="ORF">EDC63_101546</name>
</gene>
<dbReference type="AlphaFoldDB" id="A0A4R3YF86"/>
<dbReference type="InterPro" id="IPR058626">
    <property type="entry name" value="MdtA-like_b-barrel"/>
</dbReference>
<dbReference type="OrthoDB" id="9783047at2"/>
<dbReference type="PANTHER" id="PTHR30158:SF3">
    <property type="entry name" value="MULTIDRUG EFFLUX PUMP SUBUNIT ACRA-RELATED"/>
    <property type="match status" value="1"/>
</dbReference>
<dbReference type="Gene3D" id="1.10.287.470">
    <property type="entry name" value="Helix hairpin bin"/>
    <property type="match status" value="1"/>
</dbReference>
<feature type="domain" description="Multidrug resistance protein MdtA-like barrel-sandwich hybrid" evidence="5">
    <location>
        <begin position="74"/>
        <end position="207"/>
    </location>
</feature>
<proteinExistence type="inferred from homology"/>
<dbReference type="SUPFAM" id="SSF111369">
    <property type="entry name" value="HlyD-like secretion proteins"/>
    <property type="match status" value="1"/>
</dbReference>
<dbReference type="NCBIfam" id="TIGR01730">
    <property type="entry name" value="RND_mfp"/>
    <property type="match status" value="1"/>
</dbReference>